<dbReference type="Gene3D" id="1.10.600.10">
    <property type="entry name" value="Farnesyl Diphosphate Synthase"/>
    <property type="match status" value="1"/>
</dbReference>
<reference evidence="13 14" key="1">
    <citation type="submission" date="2016-11" db="EMBL/GenBank/DDBJ databases">
        <authorList>
            <person name="Jaros S."/>
            <person name="Januszkiewicz K."/>
            <person name="Wedrychowicz H."/>
        </authorList>
    </citation>
    <scope>NUCLEOTIDE SEQUENCE [LARGE SCALE GENOMIC DNA]</scope>
    <source>
        <strain evidence="13 14">DSM 17918</strain>
    </source>
</reference>
<dbReference type="Pfam" id="PF00348">
    <property type="entry name" value="polyprenyl_synt"/>
    <property type="match status" value="1"/>
</dbReference>
<evidence type="ECO:0000256" key="5">
    <source>
        <dbReference type="ARBA" id="ARBA00022679"/>
    </source>
</evidence>
<dbReference type="GO" id="GO:0005737">
    <property type="term" value="C:cytoplasm"/>
    <property type="evidence" value="ECO:0007669"/>
    <property type="project" value="UniProtKB-ARBA"/>
</dbReference>
<evidence type="ECO:0000256" key="11">
    <source>
        <dbReference type="ARBA" id="ARBA00049399"/>
    </source>
</evidence>
<evidence type="ECO:0000256" key="4">
    <source>
        <dbReference type="ARBA" id="ARBA00015100"/>
    </source>
</evidence>
<comment type="catalytic activity">
    <reaction evidence="11">
        <text>isopentenyl diphosphate + (2E)-geranyl diphosphate = (2E,6E)-farnesyl diphosphate + diphosphate</text>
        <dbReference type="Rhea" id="RHEA:19361"/>
        <dbReference type="ChEBI" id="CHEBI:33019"/>
        <dbReference type="ChEBI" id="CHEBI:58057"/>
        <dbReference type="ChEBI" id="CHEBI:128769"/>
        <dbReference type="ChEBI" id="CHEBI:175763"/>
        <dbReference type="EC" id="2.5.1.10"/>
    </reaction>
</comment>
<dbReference type="GO" id="GO:0016114">
    <property type="term" value="P:terpenoid biosynthetic process"/>
    <property type="evidence" value="ECO:0007669"/>
    <property type="project" value="UniProtKB-ARBA"/>
</dbReference>
<sequence>MIDELKKYIEIVDNALDKYLPDESSYPQIIHESMRYSVFAGGKRIRPILCLKTCEMVSGDYTVALPVACAIEMIHTYSLIHDDLPAMDNDDFRRGKPTNHKIYGDAIALLAGDALLTHAFAVLNNYALQNPNKKILEAIEVIAKAAGTEGMIGGQVVDIIYQGKSIDEKTMYYMHNHKTGALIKASVLSGAIIGGADDVQLNALEKYADYLGLAFQIMDDVLDVIGNEKQLGKPVGSDAKNNKCTFVSIYGLDKARQLVQDFTKEAVEALSIFGEKSSFLREFVIYLSKRKA</sequence>
<dbReference type="OrthoDB" id="9805316at2"/>
<evidence type="ECO:0000256" key="12">
    <source>
        <dbReference type="RuleBase" id="RU004466"/>
    </source>
</evidence>
<keyword evidence="8" id="KW-0414">Isoprene biosynthesis</keyword>
<dbReference type="SUPFAM" id="SSF48576">
    <property type="entry name" value="Terpenoid synthases"/>
    <property type="match status" value="1"/>
</dbReference>
<evidence type="ECO:0000256" key="3">
    <source>
        <dbReference type="ARBA" id="ARBA00012439"/>
    </source>
</evidence>
<keyword evidence="6" id="KW-0479">Metal-binding</keyword>
<dbReference type="PROSITE" id="PS00723">
    <property type="entry name" value="POLYPRENYL_SYNTHASE_1"/>
    <property type="match status" value="1"/>
</dbReference>
<dbReference type="InterPro" id="IPR033749">
    <property type="entry name" value="Polyprenyl_synt_CS"/>
</dbReference>
<accession>A0A1M4U8D2</accession>
<evidence type="ECO:0000256" key="2">
    <source>
        <dbReference type="ARBA" id="ARBA00006706"/>
    </source>
</evidence>
<dbReference type="SFLD" id="SFLDS00005">
    <property type="entry name" value="Isoprenoid_Synthase_Type_I"/>
    <property type="match status" value="1"/>
</dbReference>
<dbReference type="NCBIfam" id="NF045485">
    <property type="entry name" value="FPPsyn"/>
    <property type="match status" value="1"/>
</dbReference>
<protein>
    <recommendedName>
        <fullName evidence="4">Farnesyl diphosphate synthase</fullName>
        <ecNumber evidence="3">2.5.1.10</ecNumber>
    </recommendedName>
    <alternativeName>
        <fullName evidence="10">(2E,6E)-farnesyl diphosphate synthase</fullName>
    </alternativeName>
    <alternativeName>
        <fullName evidence="9">Geranyltranstransferase</fullName>
    </alternativeName>
</protein>
<comment type="similarity">
    <text evidence="2 12">Belongs to the FPP/GGPP synthase family.</text>
</comment>
<dbReference type="SFLD" id="SFLDG01017">
    <property type="entry name" value="Polyprenyl_Transferase_Like"/>
    <property type="match status" value="1"/>
</dbReference>
<dbReference type="PROSITE" id="PS00444">
    <property type="entry name" value="POLYPRENYL_SYNTHASE_2"/>
    <property type="match status" value="1"/>
</dbReference>
<dbReference type="RefSeq" id="WP_073341425.1">
    <property type="nucleotide sequence ID" value="NZ_FQVH01000002.1"/>
</dbReference>
<dbReference type="InterPro" id="IPR008949">
    <property type="entry name" value="Isoprenoid_synthase_dom_sf"/>
</dbReference>
<dbReference type="STRING" id="1121256.SAMN02746089_00404"/>
<dbReference type="PANTHER" id="PTHR43281:SF1">
    <property type="entry name" value="FARNESYL DIPHOSPHATE SYNTHASE"/>
    <property type="match status" value="1"/>
</dbReference>
<proteinExistence type="inferred from homology"/>
<dbReference type="FunFam" id="1.10.600.10:FF:000001">
    <property type="entry name" value="Geranylgeranyl diphosphate synthase"/>
    <property type="match status" value="1"/>
</dbReference>
<comment type="cofactor">
    <cofactor evidence="1">
        <name>Mg(2+)</name>
        <dbReference type="ChEBI" id="CHEBI:18420"/>
    </cofactor>
</comment>
<dbReference type="InterPro" id="IPR000092">
    <property type="entry name" value="Polyprenyl_synt"/>
</dbReference>
<evidence type="ECO:0000313" key="14">
    <source>
        <dbReference type="Proteomes" id="UP000184088"/>
    </source>
</evidence>
<dbReference type="EC" id="2.5.1.10" evidence="3"/>
<organism evidence="13 14">
    <name type="scientific">Caldanaerobius fijiensis DSM 17918</name>
    <dbReference type="NCBI Taxonomy" id="1121256"/>
    <lineage>
        <taxon>Bacteria</taxon>
        <taxon>Bacillati</taxon>
        <taxon>Bacillota</taxon>
        <taxon>Clostridia</taxon>
        <taxon>Thermoanaerobacterales</taxon>
        <taxon>Thermoanaerobacteraceae</taxon>
        <taxon>Caldanaerobius</taxon>
    </lineage>
</organism>
<dbReference type="CDD" id="cd00685">
    <property type="entry name" value="Trans_IPPS_HT"/>
    <property type="match status" value="1"/>
</dbReference>
<evidence type="ECO:0000313" key="13">
    <source>
        <dbReference type="EMBL" id="SHE52813.1"/>
    </source>
</evidence>
<evidence type="ECO:0000256" key="10">
    <source>
        <dbReference type="ARBA" id="ARBA00032873"/>
    </source>
</evidence>
<dbReference type="AlphaFoldDB" id="A0A1M4U8D2"/>
<gene>
    <name evidence="13" type="ORF">SAMN02746089_00404</name>
</gene>
<dbReference type="GO" id="GO:0004337">
    <property type="term" value="F:(2E,6E)-farnesyl diphosphate synthase activity"/>
    <property type="evidence" value="ECO:0007669"/>
    <property type="project" value="UniProtKB-EC"/>
</dbReference>
<evidence type="ECO:0000256" key="8">
    <source>
        <dbReference type="ARBA" id="ARBA00023229"/>
    </source>
</evidence>
<keyword evidence="5 12" id="KW-0808">Transferase</keyword>
<evidence type="ECO:0000256" key="9">
    <source>
        <dbReference type="ARBA" id="ARBA00032380"/>
    </source>
</evidence>
<dbReference type="InterPro" id="IPR053378">
    <property type="entry name" value="Prenyl_diphosphate_synthase"/>
</dbReference>
<dbReference type="GO" id="GO:0046872">
    <property type="term" value="F:metal ion binding"/>
    <property type="evidence" value="ECO:0007669"/>
    <property type="project" value="UniProtKB-KW"/>
</dbReference>
<keyword evidence="7" id="KW-0460">Magnesium</keyword>
<keyword evidence="14" id="KW-1185">Reference proteome</keyword>
<evidence type="ECO:0000256" key="7">
    <source>
        <dbReference type="ARBA" id="ARBA00022842"/>
    </source>
</evidence>
<dbReference type="Proteomes" id="UP000184088">
    <property type="component" value="Unassembled WGS sequence"/>
</dbReference>
<dbReference type="PANTHER" id="PTHR43281">
    <property type="entry name" value="FARNESYL DIPHOSPHATE SYNTHASE"/>
    <property type="match status" value="1"/>
</dbReference>
<evidence type="ECO:0000256" key="6">
    <source>
        <dbReference type="ARBA" id="ARBA00022723"/>
    </source>
</evidence>
<evidence type="ECO:0000256" key="1">
    <source>
        <dbReference type="ARBA" id="ARBA00001946"/>
    </source>
</evidence>
<dbReference type="EMBL" id="FQVH01000002">
    <property type="protein sequence ID" value="SHE52813.1"/>
    <property type="molecule type" value="Genomic_DNA"/>
</dbReference>
<name>A0A1M4U8D2_9THEO</name>